<reference evidence="2 3" key="2">
    <citation type="journal article" date="2010" name="Stand. Genomic Sci.">
        <title>Complete genome sequence of Chitinophaga pinensis type strain (UQM 2034).</title>
        <authorList>
            <person name="Glavina Del Rio T."/>
            <person name="Abt B."/>
            <person name="Spring S."/>
            <person name="Lapidus A."/>
            <person name="Nolan M."/>
            <person name="Tice H."/>
            <person name="Copeland A."/>
            <person name="Cheng J.F."/>
            <person name="Chen F."/>
            <person name="Bruce D."/>
            <person name="Goodwin L."/>
            <person name="Pitluck S."/>
            <person name="Ivanova N."/>
            <person name="Mavromatis K."/>
            <person name="Mikhailova N."/>
            <person name="Pati A."/>
            <person name="Chen A."/>
            <person name="Palaniappan K."/>
            <person name="Land M."/>
            <person name="Hauser L."/>
            <person name="Chang Y.J."/>
            <person name="Jeffries C.D."/>
            <person name="Chain P."/>
            <person name="Saunders E."/>
            <person name="Detter J.C."/>
            <person name="Brettin T."/>
            <person name="Rohde M."/>
            <person name="Goker M."/>
            <person name="Bristow J."/>
            <person name="Eisen J.A."/>
            <person name="Markowitz V."/>
            <person name="Hugenholtz P."/>
            <person name="Kyrpides N.C."/>
            <person name="Klenk H.P."/>
            <person name="Lucas S."/>
        </authorList>
    </citation>
    <scope>NUCLEOTIDE SEQUENCE [LARGE SCALE GENOMIC DNA]</scope>
    <source>
        <strain evidence="3">ATCC 43595 / DSM 2588 / LMG 13176 / NBRC 15968 / NCIMB 11800 / UQM 2034</strain>
    </source>
</reference>
<accession>A0A979G5S8</accession>
<organism evidence="2 3">
    <name type="scientific">Chitinophaga pinensis (strain ATCC 43595 / DSM 2588 / LMG 13176 / NBRC 15968 / NCIMB 11800 / UQM 2034)</name>
    <dbReference type="NCBI Taxonomy" id="485918"/>
    <lineage>
        <taxon>Bacteria</taxon>
        <taxon>Pseudomonadati</taxon>
        <taxon>Bacteroidota</taxon>
        <taxon>Chitinophagia</taxon>
        <taxon>Chitinophagales</taxon>
        <taxon>Chitinophagaceae</taxon>
        <taxon>Chitinophaga</taxon>
    </lineage>
</organism>
<dbReference type="OrthoDB" id="1494587at2"/>
<sequence>MKLFTLLLFVVIPIIAQAQEGPYSHLVIQDGQVLFEEIYKLDSVASEDVKLRLSQYVPGIKNLVDYHLEGDVITARFSGAMIDYRKYGGKWGNTAVYLNHPFSANINIVWKEGKYKAAVTNIVFHTAGFGDVYATELLSKGKSERKWLTGKMAVQAGTYINDYLYDQFVLKENKKW</sequence>
<keyword evidence="1" id="KW-0732">Signal</keyword>
<gene>
    <name evidence="2" type="ordered locus">Cpin_3874</name>
</gene>
<reference evidence="3" key="1">
    <citation type="submission" date="2009-08" db="EMBL/GenBank/DDBJ databases">
        <title>The complete genome of Chitinophaga pinensis DSM 2588.</title>
        <authorList>
            <consortium name="US DOE Joint Genome Institute (JGI-PGF)"/>
            <person name="Lucas S."/>
            <person name="Copeland A."/>
            <person name="Lapidus A."/>
            <person name="Glavina del Rio T."/>
            <person name="Dalin E."/>
            <person name="Tice H."/>
            <person name="Bruce D."/>
            <person name="Goodwin L."/>
            <person name="Pitluck S."/>
            <person name="Kyrpides N."/>
            <person name="Mavromatis K."/>
            <person name="Ivanova N."/>
            <person name="Mikhailova N."/>
            <person name="Sims D."/>
            <person name="Meinche L."/>
            <person name="Brettin T."/>
            <person name="Detter J.C."/>
            <person name="Han C."/>
            <person name="Larimer F."/>
            <person name="Land M."/>
            <person name="Hauser L."/>
            <person name="Markowitz V."/>
            <person name="Cheng J.-F."/>
            <person name="Hugenholtz P."/>
            <person name="Woyke T."/>
            <person name="Wu D."/>
            <person name="Spring S."/>
            <person name="Klenk H.-P."/>
            <person name="Eisen J.A."/>
        </authorList>
    </citation>
    <scope>NUCLEOTIDE SEQUENCE [LARGE SCALE GENOMIC DNA]</scope>
    <source>
        <strain evidence="3">ATCC 43595 / DSM 2588 / LMG 13176 / NBRC 15968 / NCIMB 11800 / UQM 2034</strain>
    </source>
</reference>
<evidence type="ECO:0008006" key="4">
    <source>
        <dbReference type="Google" id="ProtNLM"/>
    </source>
</evidence>
<dbReference type="EMBL" id="CP001699">
    <property type="protein sequence ID" value="ACU61336.1"/>
    <property type="molecule type" value="Genomic_DNA"/>
</dbReference>
<evidence type="ECO:0000313" key="2">
    <source>
        <dbReference type="EMBL" id="ACU61336.1"/>
    </source>
</evidence>
<dbReference type="AlphaFoldDB" id="A0A979G5S8"/>
<name>A0A979G5S8_CHIPD</name>
<proteinExistence type="predicted"/>
<protein>
    <recommendedName>
        <fullName evidence="4">DUF4468 domain-containing protein</fullName>
    </recommendedName>
</protein>
<feature type="chain" id="PRO_5037722812" description="DUF4468 domain-containing protein" evidence="1">
    <location>
        <begin position="19"/>
        <end position="176"/>
    </location>
</feature>
<dbReference type="RefSeq" id="WP_012791509.1">
    <property type="nucleotide sequence ID" value="NC_013132.1"/>
</dbReference>
<evidence type="ECO:0000256" key="1">
    <source>
        <dbReference type="SAM" id="SignalP"/>
    </source>
</evidence>
<dbReference type="KEGG" id="cpi:Cpin_3874"/>
<evidence type="ECO:0000313" key="3">
    <source>
        <dbReference type="Proteomes" id="UP000002215"/>
    </source>
</evidence>
<feature type="signal peptide" evidence="1">
    <location>
        <begin position="1"/>
        <end position="18"/>
    </location>
</feature>
<dbReference type="Proteomes" id="UP000002215">
    <property type="component" value="Chromosome"/>
</dbReference>